<accession>A0A392V4Q5</accession>
<organism evidence="1 2">
    <name type="scientific">Trifolium medium</name>
    <dbReference type="NCBI Taxonomy" id="97028"/>
    <lineage>
        <taxon>Eukaryota</taxon>
        <taxon>Viridiplantae</taxon>
        <taxon>Streptophyta</taxon>
        <taxon>Embryophyta</taxon>
        <taxon>Tracheophyta</taxon>
        <taxon>Spermatophyta</taxon>
        <taxon>Magnoliopsida</taxon>
        <taxon>eudicotyledons</taxon>
        <taxon>Gunneridae</taxon>
        <taxon>Pentapetalae</taxon>
        <taxon>rosids</taxon>
        <taxon>fabids</taxon>
        <taxon>Fabales</taxon>
        <taxon>Fabaceae</taxon>
        <taxon>Papilionoideae</taxon>
        <taxon>50 kb inversion clade</taxon>
        <taxon>NPAAA clade</taxon>
        <taxon>Hologalegina</taxon>
        <taxon>IRL clade</taxon>
        <taxon>Trifolieae</taxon>
        <taxon>Trifolium</taxon>
    </lineage>
</organism>
<sequence>MSDGTARGVSDGATIVVYVRWDCTECVRWDHHSRVYQMGLHG</sequence>
<feature type="non-terminal residue" evidence="1">
    <location>
        <position position="42"/>
    </location>
</feature>
<dbReference type="EMBL" id="LXQA011060422">
    <property type="protein sequence ID" value="MCI83157.1"/>
    <property type="molecule type" value="Genomic_DNA"/>
</dbReference>
<comment type="caution">
    <text evidence="1">The sequence shown here is derived from an EMBL/GenBank/DDBJ whole genome shotgun (WGS) entry which is preliminary data.</text>
</comment>
<evidence type="ECO:0000313" key="1">
    <source>
        <dbReference type="EMBL" id="MCI83157.1"/>
    </source>
</evidence>
<evidence type="ECO:0000313" key="2">
    <source>
        <dbReference type="Proteomes" id="UP000265520"/>
    </source>
</evidence>
<name>A0A392V4Q5_9FABA</name>
<keyword evidence="2" id="KW-1185">Reference proteome</keyword>
<reference evidence="1 2" key="1">
    <citation type="journal article" date="2018" name="Front. Plant Sci.">
        <title>Red Clover (Trifolium pratense) and Zigzag Clover (T. medium) - A Picture of Genomic Similarities and Differences.</title>
        <authorList>
            <person name="Dluhosova J."/>
            <person name="Istvanek J."/>
            <person name="Nedelnik J."/>
            <person name="Repkova J."/>
        </authorList>
    </citation>
    <scope>NUCLEOTIDE SEQUENCE [LARGE SCALE GENOMIC DNA]</scope>
    <source>
        <strain evidence="2">cv. 10/8</strain>
        <tissue evidence="1">Leaf</tissue>
    </source>
</reference>
<dbReference type="AlphaFoldDB" id="A0A392V4Q5"/>
<dbReference type="Proteomes" id="UP000265520">
    <property type="component" value="Unassembled WGS sequence"/>
</dbReference>
<protein>
    <submittedName>
        <fullName evidence="1">Uncharacterized protein</fullName>
    </submittedName>
</protein>
<proteinExistence type="predicted"/>